<dbReference type="InParanoid" id="M1DGQ9"/>
<dbReference type="NCBIfam" id="TIGR01640">
    <property type="entry name" value="F_box_assoc_1"/>
    <property type="match status" value="1"/>
</dbReference>
<keyword evidence="3" id="KW-1185">Reference proteome</keyword>
<accession>M1DGQ9</accession>
<name>M1DGQ9_SOLTU</name>
<protein>
    <submittedName>
        <fullName evidence="2">F-box domain-containing protein</fullName>
    </submittedName>
</protein>
<evidence type="ECO:0000259" key="1">
    <source>
        <dbReference type="Pfam" id="PF07734"/>
    </source>
</evidence>
<feature type="domain" description="F-box associated beta-propeller type 1" evidence="1">
    <location>
        <begin position="13"/>
        <end position="183"/>
    </location>
</feature>
<dbReference type="InterPro" id="IPR006527">
    <property type="entry name" value="F-box-assoc_dom_typ1"/>
</dbReference>
<evidence type="ECO:0000313" key="3">
    <source>
        <dbReference type="Proteomes" id="UP000011115"/>
    </source>
</evidence>
<dbReference type="Proteomes" id="UP000011115">
    <property type="component" value="Unassembled WGS sequence"/>
</dbReference>
<reference evidence="3" key="1">
    <citation type="journal article" date="2011" name="Nature">
        <title>Genome sequence and analysis of the tuber crop potato.</title>
        <authorList>
            <consortium name="The Potato Genome Sequencing Consortium"/>
        </authorList>
    </citation>
    <scope>NUCLEOTIDE SEQUENCE [LARGE SCALE GENOMIC DNA]</scope>
    <source>
        <strain evidence="3">cv. DM1-3 516 R44</strain>
    </source>
</reference>
<dbReference type="EnsemblPlants" id="PGSC0003DMT400088797">
    <property type="protein sequence ID" value="PGSC0003DMT400088797"/>
    <property type="gene ID" value="PGSC0003DMG400038368"/>
</dbReference>
<dbReference type="PaxDb" id="4113-PGSC0003DMT400088797"/>
<dbReference type="Pfam" id="PF07734">
    <property type="entry name" value="FBA_1"/>
    <property type="match status" value="1"/>
</dbReference>
<dbReference type="eggNOG" id="ENOG502QVMN">
    <property type="taxonomic scope" value="Eukaryota"/>
</dbReference>
<gene>
    <name evidence="2" type="primary">LOC107062944</name>
</gene>
<sequence length="246" mass="27757">MKLLNSPWGTSFNTKYGFGYDDSRDDYKALFIDHYHDFNNGEVYSVRVVVTIYSLRNDSWKTLHDQLQGIFLINHSGKFVNGMIYWIASTGIDDDDARNIISFDVANETWGSLEIPIHGEDHSNIKLGVVGSDLAVLYTCHICATTSDVWILKDCRGNMSWTKRFTIEYPKYVVLYMFSSPNFTFSIHLRQSNKGDIILSIRGLIILFDGSTKKLEHIAAVGGYNPAETYAESIVNPLTISGKNSA</sequence>
<dbReference type="PANTHER" id="PTHR31111:SF134">
    <property type="entry name" value="F-BOX ASSOCIATED INTERACTION DOMAIN-CONTAINING PROTEIN"/>
    <property type="match status" value="1"/>
</dbReference>
<dbReference type="Gramene" id="PGSC0003DMT400088797">
    <property type="protein sequence ID" value="PGSC0003DMT400088797"/>
    <property type="gene ID" value="PGSC0003DMG400038368"/>
</dbReference>
<evidence type="ECO:0000313" key="2">
    <source>
        <dbReference type="EnsemblPlants" id="PGSC0003DMT400088797"/>
    </source>
</evidence>
<dbReference type="AlphaFoldDB" id="M1DGQ9"/>
<dbReference type="PANTHER" id="PTHR31111">
    <property type="entry name" value="BNAA05G37150D PROTEIN-RELATED"/>
    <property type="match status" value="1"/>
</dbReference>
<dbReference type="HOGENOM" id="CLU_027176_1_4_1"/>
<proteinExistence type="predicted"/>
<reference evidence="2" key="2">
    <citation type="submission" date="2015-06" db="UniProtKB">
        <authorList>
            <consortium name="EnsemblPlants"/>
        </authorList>
    </citation>
    <scope>IDENTIFICATION</scope>
    <source>
        <strain evidence="2">DM1-3 516 R44</strain>
    </source>
</reference>
<dbReference type="InterPro" id="IPR017451">
    <property type="entry name" value="F-box-assoc_interact_dom"/>
</dbReference>
<dbReference type="OMA" id="CHICATT"/>
<organism evidence="2 3">
    <name type="scientific">Solanum tuberosum</name>
    <name type="common">Potato</name>
    <dbReference type="NCBI Taxonomy" id="4113"/>
    <lineage>
        <taxon>Eukaryota</taxon>
        <taxon>Viridiplantae</taxon>
        <taxon>Streptophyta</taxon>
        <taxon>Embryophyta</taxon>
        <taxon>Tracheophyta</taxon>
        <taxon>Spermatophyta</taxon>
        <taxon>Magnoliopsida</taxon>
        <taxon>eudicotyledons</taxon>
        <taxon>Gunneridae</taxon>
        <taxon>Pentapetalae</taxon>
        <taxon>asterids</taxon>
        <taxon>lamiids</taxon>
        <taxon>Solanales</taxon>
        <taxon>Solanaceae</taxon>
        <taxon>Solanoideae</taxon>
        <taxon>Solaneae</taxon>
        <taxon>Solanum</taxon>
    </lineage>
</organism>